<dbReference type="InterPro" id="IPR036410">
    <property type="entry name" value="HSP_DnaJ_Cys-rich_dom_sf"/>
</dbReference>
<dbReference type="CDD" id="cd10747">
    <property type="entry name" value="DnaJ_C"/>
    <property type="match status" value="1"/>
</dbReference>
<feature type="domain" description="RGS" evidence="10">
    <location>
        <begin position="478"/>
        <end position="548"/>
    </location>
</feature>
<dbReference type="InterPro" id="IPR036869">
    <property type="entry name" value="J_dom_sf"/>
</dbReference>
<evidence type="ECO:0000313" key="12">
    <source>
        <dbReference type="EMBL" id="CAG8559293.1"/>
    </source>
</evidence>
<evidence type="ECO:0000259" key="11">
    <source>
        <dbReference type="PROSITE" id="PS51188"/>
    </source>
</evidence>
<keyword evidence="3 7" id="KW-0863">Zinc-finger</keyword>
<dbReference type="Gene3D" id="2.60.260.20">
    <property type="entry name" value="Urease metallochaperone UreE, N-terminal domain"/>
    <property type="match status" value="2"/>
</dbReference>
<dbReference type="GO" id="GO:0031072">
    <property type="term" value="F:heat shock protein binding"/>
    <property type="evidence" value="ECO:0007669"/>
    <property type="project" value="InterPro"/>
</dbReference>
<dbReference type="SUPFAM" id="SSF57938">
    <property type="entry name" value="DnaJ/Hsp40 cysteine-rich domain"/>
    <property type="match status" value="1"/>
</dbReference>
<dbReference type="SUPFAM" id="SSF46565">
    <property type="entry name" value="Chaperone J-domain"/>
    <property type="match status" value="1"/>
</dbReference>
<keyword evidence="1 7" id="KW-0479">Metal-binding</keyword>
<keyword evidence="2" id="KW-0677">Repeat</keyword>
<accession>A0A9N9BCX0</accession>
<dbReference type="FunFam" id="2.60.260.20:FF:000005">
    <property type="entry name" value="Chaperone protein dnaJ 1, mitochondrial"/>
    <property type="match status" value="1"/>
</dbReference>
<dbReference type="InterPro" id="IPR044926">
    <property type="entry name" value="RGS_subdomain_2"/>
</dbReference>
<feature type="region of interest" description="Disordered" evidence="8">
    <location>
        <begin position="269"/>
        <end position="290"/>
    </location>
</feature>
<dbReference type="SMART" id="SM00315">
    <property type="entry name" value="RGS"/>
    <property type="match status" value="1"/>
</dbReference>
<feature type="zinc finger region" description="CR-type" evidence="7">
    <location>
        <begin position="102"/>
        <end position="183"/>
    </location>
</feature>
<dbReference type="PROSITE" id="PS51188">
    <property type="entry name" value="ZF_CR"/>
    <property type="match status" value="1"/>
</dbReference>
<feature type="compositionally biased region" description="Polar residues" evidence="8">
    <location>
        <begin position="385"/>
        <end position="425"/>
    </location>
</feature>
<dbReference type="Proteomes" id="UP000789831">
    <property type="component" value="Unassembled WGS sequence"/>
</dbReference>
<evidence type="ECO:0000256" key="4">
    <source>
        <dbReference type="ARBA" id="ARBA00022833"/>
    </source>
</evidence>
<evidence type="ECO:0000256" key="6">
    <source>
        <dbReference type="ARBA" id="ARBA00072890"/>
    </source>
</evidence>
<dbReference type="PANTHER" id="PTHR43096:SF52">
    <property type="entry name" value="DNAJ HOMOLOG 1, MITOCHONDRIAL-RELATED"/>
    <property type="match status" value="1"/>
</dbReference>
<dbReference type="GO" id="GO:0042026">
    <property type="term" value="P:protein refolding"/>
    <property type="evidence" value="ECO:0007669"/>
    <property type="project" value="TreeGrafter"/>
</dbReference>
<evidence type="ECO:0000256" key="3">
    <source>
        <dbReference type="ARBA" id="ARBA00022771"/>
    </source>
</evidence>
<dbReference type="InterPro" id="IPR016137">
    <property type="entry name" value="RGS"/>
</dbReference>
<dbReference type="EMBL" id="CAJVPL010001213">
    <property type="protein sequence ID" value="CAG8559293.1"/>
    <property type="molecule type" value="Genomic_DNA"/>
</dbReference>
<dbReference type="CDD" id="cd07440">
    <property type="entry name" value="RGS"/>
    <property type="match status" value="1"/>
</dbReference>
<dbReference type="FunFam" id="2.10.230.10:FF:000001">
    <property type="entry name" value="DnaJ subfamily A member 2"/>
    <property type="match status" value="1"/>
</dbReference>
<reference evidence="12" key="1">
    <citation type="submission" date="2021-06" db="EMBL/GenBank/DDBJ databases">
        <authorList>
            <person name="Kallberg Y."/>
            <person name="Tangrot J."/>
            <person name="Rosling A."/>
        </authorList>
    </citation>
    <scope>NUCLEOTIDE SEQUENCE</scope>
    <source>
        <strain evidence="12">MT106</strain>
    </source>
</reference>
<dbReference type="AlphaFoldDB" id="A0A9N9BCX0"/>
<protein>
    <recommendedName>
        <fullName evidence="6">DnaJ homolog 1, mitochondrial</fullName>
    </recommendedName>
</protein>
<sequence length="663" mass="73786">MQVLSDEEKRAQYDQYGHEFSEQPTGAGGFTSSQDMGGFNFAQGGAGGFTSGFANTDLFDRLFGSFGGPRAGGFSAGYGQAFTPGEIFETFVDISFMDAIKGTKKKVIIEPITFCKSCKGLGTKSGKKPERCPVCSGSGMQHVSLSSGFHAQTICNSCRGKGTKISSGNRCPTCGGAGRVIERKTVDIDIPAGIEHGMRIRVPKQGNVHRDYDGPPGDLHVVVNVAPSPLFERKNQDIYYNASIPFYTALLGGFIRIPTVDGDVELRVPPGAQPEQQTRLKSRGAPKLTSTERGDQIITFKVKLPKILTPKQRELIEKFATLAEGHNSKKDREHAEEYLDFWLDIAEHEMLCKHFMRDLRRTGIDVNLEYPEFVQYKSTKEKNPLHSNSSTEGVGSVKRNLSASSRGSDTSLTSGASSRAPSPITNLGVPNYAIDIPPPGGNADRNPRYRDSVRSNTTGNLSFVGQRPITRDDIKFSADRIYYRYVVAQSEKEINLSEPIRERMRIAIEKNHRDDPNVFQEAKDEVMELMRLDPFPRFLQARAYGNMTVLQTIIRLGLGLFCLFVGFSVELSLIFLDEKRLLRLWGFIPIFFGVSNLFANQTELSPLFVLLKTSETTFLKFQIIRELYIYKLQIRKGIRVFLGSLLVSLFVTGFFIALPGHRL</sequence>
<dbReference type="InterPro" id="IPR001305">
    <property type="entry name" value="HSP_DnaJ_Cys-rich_dom"/>
</dbReference>
<organism evidence="12 13">
    <name type="scientific">Ambispora gerdemannii</name>
    <dbReference type="NCBI Taxonomy" id="144530"/>
    <lineage>
        <taxon>Eukaryota</taxon>
        <taxon>Fungi</taxon>
        <taxon>Fungi incertae sedis</taxon>
        <taxon>Mucoromycota</taxon>
        <taxon>Glomeromycotina</taxon>
        <taxon>Glomeromycetes</taxon>
        <taxon>Archaeosporales</taxon>
        <taxon>Ambisporaceae</taxon>
        <taxon>Ambispora</taxon>
    </lineage>
</organism>
<dbReference type="GO" id="GO:0051082">
    <property type="term" value="F:unfolded protein binding"/>
    <property type="evidence" value="ECO:0007669"/>
    <property type="project" value="InterPro"/>
</dbReference>
<keyword evidence="9" id="KW-0472">Membrane</keyword>
<dbReference type="SUPFAM" id="SSF48097">
    <property type="entry name" value="Regulator of G-protein signaling, RGS"/>
    <property type="match status" value="1"/>
</dbReference>
<dbReference type="InterPro" id="IPR002939">
    <property type="entry name" value="DnaJ_C"/>
</dbReference>
<evidence type="ECO:0000256" key="1">
    <source>
        <dbReference type="ARBA" id="ARBA00022723"/>
    </source>
</evidence>
<feature type="transmembrane region" description="Helical" evidence="9">
    <location>
        <begin position="640"/>
        <end position="658"/>
    </location>
</feature>
<dbReference type="PANTHER" id="PTHR43096">
    <property type="entry name" value="DNAJ HOMOLOG 1, MITOCHONDRIAL-RELATED"/>
    <property type="match status" value="1"/>
</dbReference>
<keyword evidence="9" id="KW-1133">Transmembrane helix</keyword>
<keyword evidence="4 7" id="KW-0862">Zinc</keyword>
<dbReference type="GO" id="GO:0005737">
    <property type="term" value="C:cytoplasm"/>
    <property type="evidence" value="ECO:0007669"/>
    <property type="project" value="TreeGrafter"/>
</dbReference>
<keyword evidence="13" id="KW-1185">Reference proteome</keyword>
<name>A0A9N9BCX0_9GLOM</name>
<feature type="transmembrane region" description="Helical" evidence="9">
    <location>
        <begin position="556"/>
        <end position="576"/>
    </location>
</feature>
<dbReference type="Pfam" id="PF00684">
    <property type="entry name" value="DnaJ_CXXCXGXG"/>
    <property type="match status" value="1"/>
</dbReference>
<dbReference type="InterPro" id="IPR036305">
    <property type="entry name" value="RGS_sf"/>
</dbReference>
<dbReference type="InterPro" id="IPR008971">
    <property type="entry name" value="HSP40/DnaJ_pept-bd"/>
</dbReference>
<gene>
    <name evidence="12" type="ORF">AGERDE_LOCUS7069</name>
</gene>
<evidence type="ECO:0000256" key="5">
    <source>
        <dbReference type="ARBA" id="ARBA00023186"/>
    </source>
</evidence>
<evidence type="ECO:0000259" key="10">
    <source>
        <dbReference type="PROSITE" id="PS50132"/>
    </source>
</evidence>
<keyword evidence="9" id="KW-0812">Transmembrane</keyword>
<dbReference type="SUPFAM" id="SSF49493">
    <property type="entry name" value="HSP40/DnaJ peptide-binding domain"/>
    <property type="match status" value="2"/>
</dbReference>
<dbReference type="Gene3D" id="2.10.230.10">
    <property type="entry name" value="Heat shock protein DnaJ, cysteine-rich domain"/>
    <property type="match status" value="1"/>
</dbReference>
<dbReference type="Gene3D" id="1.10.167.10">
    <property type="entry name" value="Regulator of G-protein Signalling 4, domain 2"/>
    <property type="match status" value="1"/>
</dbReference>
<feature type="region of interest" description="Disordered" evidence="8">
    <location>
        <begin position="379"/>
        <end position="447"/>
    </location>
</feature>
<dbReference type="Pfam" id="PF00615">
    <property type="entry name" value="RGS"/>
    <property type="match status" value="1"/>
</dbReference>
<feature type="domain" description="CR-type" evidence="11">
    <location>
        <begin position="102"/>
        <end position="183"/>
    </location>
</feature>
<evidence type="ECO:0000256" key="7">
    <source>
        <dbReference type="PROSITE-ProRule" id="PRU00546"/>
    </source>
</evidence>
<evidence type="ECO:0000256" key="2">
    <source>
        <dbReference type="ARBA" id="ARBA00022737"/>
    </source>
</evidence>
<dbReference type="PROSITE" id="PS50132">
    <property type="entry name" value="RGS"/>
    <property type="match status" value="1"/>
</dbReference>
<dbReference type="Gene3D" id="1.10.287.110">
    <property type="entry name" value="DnaJ domain"/>
    <property type="match status" value="1"/>
</dbReference>
<evidence type="ECO:0000256" key="9">
    <source>
        <dbReference type="SAM" id="Phobius"/>
    </source>
</evidence>
<proteinExistence type="predicted"/>
<dbReference type="OrthoDB" id="10256793at2759"/>
<evidence type="ECO:0000313" key="13">
    <source>
        <dbReference type="Proteomes" id="UP000789831"/>
    </source>
</evidence>
<keyword evidence="5" id="KW-0143">Chaperone</keyword>
<dbReference type="GO" id="GO:0008270">
    <property type="term" value="F:zinc ion binding"/>
    <property type="evidence" value="ECO:0007669"/>
    <property type="project" value="UniProtKB-KW"/>
</dbReference>
<comment type="caution">
    <text evidence="12">The sequence shown here is derived from an EMBL/GenBank/DDBJ whole genome shotgun (WGS) entry which is preliminary data.</text>
</comment>
<dbReference type="CDD" id="cd10719">
    <property type="entry name" value="DnaJ_zf"/>
    <property type="match status" value="1"/>
</dbReference>
<evidence type="ECO:0000256" key="8">
    <source>
        <dbReference type="SAM" id="MobiDB-lite"/>
    </source>
</evidence>
<dbReference type="Pfam" id="PF01556">
    <property type="entry name" value="DnaJ_C"/>
    <property type="match status" value="1"/>
</dbReference>